<reference evidence="8" key="1">
    <citation type="submission" date="2020-05" db="EMBL/GenBank/DDBJ databases">
        <title>Phylogenomic resolution of chytrid fungi.</title>
        <authorList>
            <person name="Stajich J.E."/>
            <person name="Amses K."/>
            <person name="Simmons R."/>
            <person name="Seto K."/>
            <person name="Myers J."/>
            <person name="Bonds A."/>
            <person name="Quandt C.A."/>
            <person name="Barry K."/>
            <person name="Liu P."/>
            <person name="Grigoriev I."/>
            <person name="Longcore J.E."/>
            <person name="James T.Y."/>
        </authorList>
    </citation>
    <scope>NUCLEOTIDE SEQUENCE</scope>
    <source>
        <strain evidence="8">JEL0476</strain>
    </source>
</reference>
<keyword evidence="2 4" id="KW-0863">Zinc-finger</keyword>
<feature type="domain" description="C3H1-type" evidence="7">
    <location>
        <begin position="138"/>
        <end position="164"/>
    </location>
</feature>
<keyword evidence="1 4" id="KW-0479">Metal-binding</keyword>
<feature type="domain" description="C3H1-type" evidence="7">
    <location>
        <begin position="166"/>
        <end position="189"/>
    </location>
</feature>
<organism evidence="8 9">
    <name type="scientific">Clydaea vesicula</name>
    <dbReference type="NCBI Taxonomy" id="447962"/>
    <lineage>
        <taxon>Eukaryota</taxon>
        <taxon>Fungi</taxon>
        <taxon>Fungi incertae sedis</taxon>
        <taxon>Chytridiomycota</taxon>
        <taxon>Chytridiomycota incertae sedis</taxon>
        <taxon>Chytridiomycetes</taxon>
        <taxon>Lobulomycetales</taxon>
        <taxon>Lobulomycetaceae</taxon>
        <taxon>Clydaea</taxon>
    </lineage>
</organism>
<evidence type="ECO:0000259" key="7">
    <source>
        <dbReference type="PROSITE" id="PS50103"/>
    </source>
</evidence>
<feature type="compositionally biased region" description="Low complexity" evidence="6">
    <location>
        <begin position="88"/>
        <end position="104"/>
    </location>
</feature>
<feature type="zinc finger region" description="C3H1-type" evidence="4">
    <location>
        <begin position="138"/>
        <end position="164"/>
    </location>
</feature>
<feature type="compositionally biased region" description="Polar residues" evidence="6">
    <location>
        <begin position="105"/>
        <end position="130"/>
    </location>
</feature>
<feature type="compositionally biased region" description="Low complexity" evidence="6">
    <location>
        <begin position="205"/>
        <end position="234"/>
    </location>
</feature>
<feature type="coiled-coil region" evidence="5">
    <location>
        <begin position="388"/>
        <end position="415"/>
    </location>
</feature>
<feature type="zinc finger region" description="C3H1-type" evidence="4">
    <location>
        <begin position="28"/>
        <end position="54"/>
    </location>
</feature>
<evidence type="ECO:0000256" key="3">
    <source>
        <dbReference type="ARBA" id="ARBA00022833"/>
    </source>
</evidence>
<feature type="domain" description="C3H1-type" evidence="7">
    <location>
        <begin position="4"/>
        <end position="27"/>
    </location>
</feature>
<feature type="region of interest" description="Disordered" evidence="6">
    <location>
        <begin position="67"/>
        <end position="136"/>
    </location>
</feature>
<evidence type="ECO:0000313" key="8">
    <source>
        <dbReference type="EMBL" id="KAJ3223140.1"/>
    </source>
</evidence>
<feature type="domain" description="C3H1-type" evidence="7">
    <location>
        <begin position="28"/>
        <end position="54"/>
    </location>
</feature>
<dbReference type="SMART" id="SM00356">
    <property type="entry name" value="ZnF_C3H1"/>
    <property type="match status" value="4"/>
</dbReference>
<dbReference type="GO" id="GO:0008270">
    <property type="term" value="F:zinc ion binding"/>
    <property type="evidence" value="ECO:0007669"/>
    <property type="project" value="UniProtKB-KW"/>
</dbReference>
<keyword evidence="5" id="KW-0175">Coiled coil</keyword>
<evidence type="ECO:0000256" key="1">
    <source>
        <dbReference type="ARBA" id="ARBA00022723"/>
    </source>
</evidence>
<accession>A0AAD5U3Q3</accession>
<feature type="zinc finger region" description="C3H1-type" evidence="4">
    <location>
        <begin position="4"/>
        <end position="27"/>
    </location>
</feature>
<evidence type="ECO:0000313" key="9">
    <source>
        <dbReference type="Proteomes" id="UP001211065"/>
    </source>
</evidence>
<keyword evidence="9" id="KW-1185">Reference proteome</keyword>
<dbReference type="AlphaFoldDB" id="A0AAD5U3Q3"/>
<comment type="caution">
    <text evidence="8">The sequence shown here is derived from an EMBL/GenBank/DDBJ whole genome shotgun (WGS) entry which is preliminary data.</text>
</comment>
<keyword evidence="3 4" id="KW-0862">Zinc</keyword>
<proteinExistence type="predicted"/>
<dbReference type="Gene3D" id="4.10.1000.10">
    <property type="entry name" value="Zinc finger, CCCH-type"/>
    <property type="match status" value="2"/>
</dbReference>
<dbReference type="InterPro" id="IPR036855">
    <property type="entry name" value="Znf_CCCH_sf"/>
</dbReference>
<name>A0AAD5U3Q3_9FUNG</name>
<gene>
    <name evidence="8" type="ORF">HK099_001487</name>
</gene>
<feature type="region of interest" description="Disordered" evidence="6">
    <location>
        <begin position="201"/>
        <end position="250"/>
    </location>
</feature>
<protein>
    <recommendedName>
        <fullName evidence="7">C3H1-type domain-containing protein</fullName>
    </recommendedName>
</protein>
<dbReference type="InterPro" id="IPR000571">
    <property type="entry name" value="Znf_CCCH"/>
</dbReference>
<dbReference type="Proteomes" id="UP001211065">
    <property type="component" value="Unassembled WGS sequence"/>
</dbReference>
<dbReference type="PROSITE" id="PS50103">
    <property type="entry name" value="ZF_C3H1"/>
    <property type="match status" value="4"/>
</dbReference>
<dbReference type="EMBL" id="JADGJW010000142">
    <property type="protein sequence ID" value="KAJ3223140.1"/>
    <property type="molecule type" value="Genomic_DNA"/>
</dbReference>
<feature type="compositionally biased region" description="Polar residues" evidence="6">
    <location>
        <begin position="235"/>
        <end position="248"/>
    </location>
</feature>
<evidence type="ECO:0000256" key="2">
    <source>
        <dbReference type="ARBA" id="ARBA00022771"/>
    </source>
</evidence>
<sequence>MSNICRHYKNKGYCERGDNCSFKHIYDGTKSLCRFIKINDCYQGENCIYSHDLSDPNIQDDESLRMRQNKGERRNTPFPYNNQRKTSRSLSPRSRSRSPYPNSRGDSNSESMSPASKNSSRYNEKISMQSPPFPNTVKKKEICRDFQFNNCKRGDNCTFIHTNKKFCINIILNGFCEKGTACTFSHEEDYGFRFYDSPNAHKNDSFSNNNSRSRSPIPRSRSRSNSPRMSSKSSQYNSPQTKSRNPNVFNDKDHNQKCFFGKSCEKVNCVFNHNGDVPSPQLTGNTFYPSNVYSNQLNSDNLIASAAFNINQNLEFEEARALIKDINMIRKKKIDIENMKNTQLQKTIGQDEANQLNIKLNFYNQDYNKSLTMILEKFLKFLEKKFELENLNIKKELLEMEIKLHSNLKENLNLKNFLNKQRTFLTELQKFEVNNATSNLVEALENKDQAVNFNAVDYSGRLTEVEKLMDIFVGISNRVTELENKVAV</sequence>
<evidence type="ECO:0000256" key="6">
    <source>
        <dbReference type="SAM" id="MobiDB-lite"/>
    </source>
</evidence>
<dbReference type="Pfam" id="PF14608">
    <property type="entry name" value="zf-CCCH_2"/>
    <property type="match status" value="1"/>
</dbReference>
<dbReference type="Pfam" id="PF00642">
    <property type="entry name" value="zf-CCCH"/>
    <property type="match status" value="2"/>
</dbReference>
<evidence type="ECO:0000256" key="4">
    <source>
        <dbReference type="PROSITE-ProRule" id="PRU00723"/>
    </source>
</evidence>
<feature type="zinc finger region" description="C3H1-type" evidence="4">
    <location>
        <begin position="166"/>
        <end position="189"/>
    </location>
</feature>
<evidence type="ECO:0000256" key="5">
    <source>
        <dbReference type="SAM" id="Coils"/>
    </source>
</evidence>
<dbReference type="SUPFAM" id="SSF90229">
    <property type="entry name" value="CCCH zinc finger"/>
    <property type="match status" value="2"/>
</dbReference>